<evidence type="ECO:0000313" key="1">
    <source>
        <dbReference type="EMBL" id="KRZ35554.1"/>
    </source>
</evidence>
<comment type="caution">
    <text evidence="1">The sequence shown here is derived from an EMBL/GenBank/DDBJ whole genome shotgun (WGS) entry which is preliminary data.</text>
</comment>
<dbReference type="Proteomes" id="UP000054826">
    <property type="component" value="Unassembled WGS sequence"/>
</dbReference>
<organism evidence="1 2">
    <name type="scientific">Trichinella pseudospiralis</name>
    <name type="common">Parasitic roundworm</name>
    <dbReference type="NCBI Taxonomy" id="6337"/>
    <lineage>
        <taxon>Eukaryota</taxon>
        <taxon>Metazoa</taxon>
        <taxon>Ecdysozoa</taxon>
        <taxon>Nematoda</taxon>
        <taxon>Enoplea</taxon>
        <taxon>Dorylaimia</taxon>
        <taxon>Trichinellida</taxon>
        <taxon>Trichinellidae</taxon>
        <taxon>Trichinella</taxon>
    </lineage>
</organism>
<gene>
    <name evidence="1" type="ORF">T4C_4040</name>
</gene>
<dbReference type="AlphaFoldDB" id="A0A0V1JKN5"/>
<name>A0A0V1JKN5_TRIPS</name>
<reference evidence="1 2" key="1">
    <citation type="submission" date="2015-01" db="EMBL/GenBank/DDBJ databases">
        <title>Evolution of Trichinella species and genotypes.</title>
        <authorList>
            <person name="Korhonen P.K."/>
            <person name="Edoardo P."/>
            <person name="Giuseppe L.R."/>
            <person name="Gasser R.B."/>
        </authorList>
    </citation>
    <scope>NUCLEOTIDE SEQUENCE [LARGE SCALE GENOMIC DNA]</scope>
    <source>
        <strain evidence="1">ISS176</strain>
    </source>
</reference>
<accession>A0A0V1JKN5</accession>
<protein>
    <submittedName>
        <fullName evidence="1">Uncharacterized protein</fullName>
    </submittedName>
</protein>
<sequence length="118" mass="13348">MRFSNAGRTEKNICVSFTGRNDDWYMPRMILSFGQTLKVLMEIVDEESCSNHHIWLLSFIGQVINILNAADILLCKDQQGAIFRLICPCCMRMVKAVSHQILLFVIAFVHGGGVQESL</sequence>
<proteinExistence type="predicted"/>
<dbReference type="EMBL" id="JYDV01000088">
    <property type="protein sequence ID" value="KRZ35554.1"/>
    <property type="molecule type" value="Genomic_DNA"/>
</dbReference>
<evidence type="ECO:0000313" key="2">
    <source>
        <dbReference type="Proteomes" id="UP000054826"/>
    </source>
</evidence>